<keyword evidence="9" id="KW-0969">Cilium</keyword>
<comment type="function">
    <text evidence="5">Required for morphogenesis and for the elongation of the flagellar filament by facilitating polymerization of the flagellin monomers at the tip of growing filament. Forms a capping structure, which prevents flagellin subunits (transported through the central channel of the flagellum) from leaking out without polymerization at the distal end.</text>
</comment>
<dbReference type="GO" id="GO:0071973">
    <property type="term" value="P:bacterial-type flagellum-dependent cell motility"/>
    <property type="evidence" value="ECO:0007669"/>
    <property type="project" value="TreeGrafter"/>
</dbReference>
<dbReference type="GO" id="GO:0007155">
    <property type="term" value="P:cell adhesion"/>
    <property type="evidence" value="ECO:0007669"/>
    <property type="project" value="InterPro"/>
</dbReference>
<keyword evidence="10" id="KW-1185">Reference proteome</keyword>
<comment type="subunit">
    <text evidence="2 5">Homopentamer.</text>
</comment>
<feature type="compositionally biased region" description="Acidic residues" evidence="6">
    <location>
        <begin position="282"/>
        <end position="295"/>
    </location>
</feature>
<dbReference type="Pfam" id="PF07195">
    <property type="entry name" value="FliD_C"/>
    <property type="match status" value="1"/>
</dbReference>
<dbReference type="Pfam" id="PF07196">
    <property type="entry name" value="Flagellin_IN"/>
    <property type="match status" value="1"/>
</dbReference>
<evidence type="ECO:0000256" key="3">
    <source>
        <dbReference type="ARBA" id="ARBA00023054"/>
    </source>
</evidence>
<dbReference type="EMBL" id="SWCJ01000008">
    <property type="protein sequence ID" value="TKB54590.1"/>
    <property type="molecule type" value="Genomic_DNA"/>
</dbReference>
<feature type="domain" description="Flagellar hook-associated protein 2 C-terminal" evidence="8">
    <location>
        <begin position="202"/>
        <end position="447"/>
    </location>
</feature>
<evidence type="ECO:0000256" key="6">
    <source>
        <dbReference type="SAM" id="MobiDB-lite"/>
    </source>
</evidence>
<feature type="compositionally biased region" description="Basic and acidic residues" evidence="6">
    <location>
        <begin position="296"/>
        <end position="307"/>
    </location>
</feature>
<reference evidence="9 10" key="1">
    <citation type="submission" date="2019-04" db="EMBL/GenBank/DDBJ databases">
        <authorList>
            <person name="Hwang J.C."/>
        </authorList>
    </citation>
    <scope>NUCLEOTIDE SEQUENCE [LARGE SCALE GENOMIC DNA]</scope>
    <source>
        <strain evidence="9 10">IMCC35002</strain>
    </source>
</reference>
<dbReference type="RefSeq" id="WP_136863725.1">
    <property type="nucleotide sequence ID" value="NZ_SWCJ01000008.1"/>
</dbReference>
<dbReference type="PANTHER" id="PTHR30288:SF0">
    <property type="entry name" value="FLAGELLAR HOOK-ASSOCIATED PROTEIN 2"/>
    <property type="match status" value="1"/>
</dbReference>
<keyword evidence="9" id="KW-0282">Flagellum</keyword>
<dbReference type="GO" id="GO:0009424">
    <property type="term" value="C:bacterial-type flagellum hook"/>
    <property type="evidence" value="ECO:0007669"/>
    <property type="project" value="UniProtKB-UniRule"/>
</dbReference>
<dbReference type="GO" id="GO:0009421">
    <property type="term" value="C:bacterial-type flagellum filament cap"/>
    <property type="evidence" value="ECO:0007669"/>
    <property type="project" value="InterPro"/>
</dbReference>
<evidence type="ECO:0000256" key="1">
    <source>
        <dbReference type="ARBA" id="ARBA00009764"/>
    </source>
</evidence>
<comment type="similarity">
    <text evidence="1 5">Belongs to the FliD family.</text>
</comment>
<dbReference type="Proteomes" id="UP000305675">
    <property type="component" value="Unassembled WGS sequence"/>
</dbReference>
<keyword evidence="5" id="KW-0964">Secreted</keyword>
<keyword evidence="3 5" id="KW-0175">Coiled coil</keyword>
<comment type="caution">
    <text evidence="9">The sequence shown here is derived from an EMBL/GenBank/DDBJ whole genome shotgun (WGS) entry which is preliminary data.</text>
</comment>
<feature type="region of interest" description="Disordered" evidence="6">
    <location>
        <begin position="275"/>
        <end position="307"/>
    </location>
</feature>
<evidence type="ECO:0000256" key="2">
    <source>
        <dbReference type="ARBA" id="ARBA00011255"/>
    </source>
</evidence>
<evidence type="ECO:0000259" key="7">
    <source>
        <dbReference type="Pfam" id="PF02465"/>
    </source>
</evidence>
<keyword evidence="4 5" id="KW-0975">Bacterial flagellum</keyword>
<name>A0A4U1BMR6_9GAMM</name>
<dbReference type="OrthoDB" id="9810816at2"/>
<evidence type="ECO:0000313" key="9">
    <source>
        <dbReference type="EMBL" id="TKB54590.1"/>
    </source>
</evidence>
<gene>
    <name evidence="9" type="ORF">FCL42_12320</name>
</gene>
<dbReference type="GO" id="GO:0005576">
    <property type="term" value="C:extracellular region"/>
    <property type="evidence" value="ECO:0007669"/>
    <property type="project" value="UniProtKB-SubCell"/>
</dbReference>
<proteinExistence type="inferred from homology"/>
<sequence length="453" mass="49010">MISGMSASQMAQQLVSVERAAKDGYYANKKTNYTAQKDAYDLLEKSLKEMTKDLESLDKDAFNAKSGSISDEDIAKVNVGADAPAGDYTLVVDQLAKASQLSASFAGEDAPLPTSGILEIEANGETMTIDFSVVNASGDGKVSGLVSYINNNSGDTGVQASLLRKGDGSVELMLTSKETGTANEIKVTQDDSGFGFTTMVAAQDAKFSLNGVSITSSTNYVENVIDGISLELTEAHAAGESSTITVGSDTESTSKAVNDFVDTFNTLMSQLSSLTQSMGSTLEDDSSDSDSEDSEDDKKSETKKISEDQIGILKGDTSIRMLKSRLQQEVFQPSANGMRLSDIGIELDRSGKLTVDDKKLEEALKSNSSAVEAMFTGDTGYIKRMDNIVDPYSEREGYIDQKQKNIGNNIERLEEDISRYDRQMTKTYERYLAQFTAMEQYVTSMQSTAGLFY</sequence>
<dbReference type="InterPro" id="IPR040026">
    <property type="entry name" value="FliD"/>
</dbReference>
<organism evidence="9 10">
    <name type="scientific">Ferrimonas aestuarii</name>
    <dbReference type="NCBI Taxonomy" id="2569539"/>
    <lineage>
        <taxon>Bacteria</taxon>
        <taxon>Pseudomonadati</taxon>
        <taxon>Pseudomonadota</taxon>
        <taxon>Gammaproteobacteria</taxon>
        <taxon>Alteromonadales</taxon>
        <taxon>Ferrimonadaceae</taxon>
        <taxon>Ferrimonas</taxon>
    </lineage>
</organism>
<comment type="subcellular location">
    <subcellularLocation>
        <location evidence="5">Secreted</location>
    </subcellularLocation>
    <subcellularLocation>
        <location evidence="5">Bacterial flagellum</location>
    </subcellularLocation>
</comment>
<dbReference type="InterPro" id="IPR010809">
    <property type="entry name" value="FliD_C"/>
</dbReference>
<protein>
    <recommendedName>
        <fullName evidence="5">Flagellar hook-associated protein 2</fullName>
        <shortName evidence="5">HAP2</shortName>
    </recommendedName>
    <alternativeName>
        <fullName evidence="5">Flagellar cap protein</fullName>
    </alternativeName>
</protein>
<feature type="coiled-coil region" evidence="5">
    <location>
        <begin position="403"/>
        <end position="430"/>
    </location>
</feature>
<evidence type="ECO:0000313" key="10">
    <source>
        <dbReference type="Proteomes" id="UP000305675"/>
    </source>
</evidence>
<evidence type="ECO:0000256" key="4">
    <source>
        <dbReference type="ARBA" id="ARBA00023143"/>
    </source>
</evidence>
<dbReference type="PANTHER" id="PTHR30288">
    <property type="entry name" value="FLAGELLAR CAP/ASSEMBLY PROTEIN FLID"/>
    <property type="match status" value="1"/>
</dbReference>
<dbReference type="InterPro" id="IPR003481">
    <property type="entry name" value="FliD_N"/>
</dbReference>
<accession>A0A4U1BMR6</accession>
<dbReference type="InterPro" id="IPR010810">
    <property type="entry name" value="Flagellin_hook_IN_motif"/>
</dbReference>
<evidence type="ECO:0000256" key="5">
    <source>
        <dbReference type="RuleBase" id="RU362066"/>
    </source>
</evidence>
<evidence type="ECO:0000259" key="8">
    <source>
        <dbReference type="Pfam" id="PF07195"/>
    </source>
</evidence>
<feature type="domain" description="Flagellar hook-associated protein 2 N-terminal" evidence="7">
    <location>
        <begin position="3"/>
        <end position="98"/>
    </location>
</feature>
<dbReference type="AlphaFoldDB" id="A0A4U1BMR6"/>
<dbReference type="Pfam" id="PF02465">
    <property type="entry name" value="FliD_N"/>
    <property type="match status" value="1"/>
</dbReference>
<keyword evidence="9" id="KW-0966">Cell projection</keyword>